<sequence>MIEMMENSKGNTREAQKMQERLTMNKVHDREKERRKQVHCVTSQAGLKTWPEKN</sequence>
<feature type="region of interest" description="Disordered" evidence="1">
    <location>
        <begin position="25"/>
        <end position="54"/>
    </location>
</feature>
<proteinExistence type="predicted"/>
<protein>
    <submittedName>
        <fullName evidence="2">Uncharacterized protein</fullName>
    </submittedName>
</protein>
<dbReference type="Proteomes" id="UP001419268">
    <property type="component" value="Unassembled WGS sequence"/>
</dbReference>
<evidence type="ECO:0000313" key="3">
    <source>
        <dbReference type="Proteomes" id="UP001419268"/>
    </source>
</evidence>
<accession>A0AAP0JTQ9</accession>
<reference evidence="2 3" key="1">
    <citation type="submission" date="2024-01" db="EMBL/GenBank/DDBJ databases">
        <title>Genome assemblies of Stephania.</title>
        <authorList>
            <person name="Yang L."/>
        </authorList>
    </citation>
    <scope>NUCLEOTIDE SEQUENCE [LARGE SCALE GENOMIC DNA]</scope>
    <source>
        <strain evidence="2">JXDWG</strain>
        <tissue evidence="2">Leaf</tissue>
    </source>
</reference>
<gene>
    <name evidence="2" type="ORF">Scep_009749</name>
</gene>
<keyword evidence="3" id="KW-1185">Reference proteome</keyword>
<evidence type="ECO:0000313" key="2">
    <source>
        <dbReference type="EMBL" id="KAK9140068.1"/>
    </source>
</evidence>
<name>A0AAP0JTQ9_9MAGN</name>
<dbReference type="EMBL" id="JBBNAG010000004">
    <property type="protein sequence ID" value="KAK9140068.1"/>
    <property type="molecule type" value="Genomic_DNA"/>
</dbReference>
<dbReference type="AlphaFoldDB" id="A0AAP0JTQ9"/>
<comment type="caution">
    <text evidence="2">The sequence shown here is derived from an EMBL/GenBank/DDBJ whole genome shotgun (WGS) entry which is preliminary data.</text>
</comment>
<evidence type="ECO:0000256" key="1">
    <source>
        <dbReference type="SAM" id="MobiDB-lite"/>
    </source>
</evidence>
<organism evidence="2 3">
    <name type="scientific">Stephania cephalantha</name>
    <dbReference type="NCBI Taxonomy" id="152367"/>
    <lineage>
        <taxon>Eukaryota</taxon>
        <taxon>Viridiplantae</taxon>
        <taxon>Streptophyta</taxon>
        <taxon>Embryophyta</taxon>
        <taxon>Tracheophyta</taxon>
        <taxon>Spermatophyta</taxon>
        <taxon>Magnoliopsida</taxon>
        <taxon>Ranunculales</taxon>
        <taxon>Menispermaceae</taxon>
        <taxon>Menispermoideae</taxon>
        <taxon>Cissampelideae</taxon>
        <taxon>Stephania</taxon>
    </lineage>
</organism>